<gene>
    <name evidence="1" type="ORF">FGO68_gene1668</name>
</gene>
<dbReference type="Proteomes" id="UP000785679">
    <property type="component" value="Unassembled WGS sequence"/>
</dbReference>
<reference evidence="1" key="1">
    <citation type="submission" date="2019-06" db="EMBL/GenBank/DDBJ databases">
        <authorList>
            <person name="Zheng W."/>
        </authorList>
    </citation>
    <scope>NUCLEOTIDE SEQUENCE</scope>
    <source>
        <strain evidence="1">QDHG01</strain>
    </source>
</reference>
<evidence type="ECO:0000313" key="2">
    <source>
        <dbReference type="Proteomes" id="UP000785679"/>
    </source>
</evidence>
<accession>A0A8J8P7T6</accession>
<protein>
    <submittedName>
        <fullName evidence="1">Uncharacterized protein</fullName>
    </submittedName>
</protein>
<proteinExistence type="predicted"/>
<dbReference type="AlphaFoldDB" id="A0A8J8P7T6"/>
<name>A0A8J8P7T6_HALGN</name>
<evidence type="ECO:0000313" key="1">
    <source>
        <dbReference type="EMBL" id="TNV87400.1"/>
    </source>
</evidence>
<comment type="caution">
    <text evidence="1">The sequence shown here is derived from an EMBL/GenBank/DDBJ whole genome shotgun (WGS) entry which is preliminary data.</text>
</comment>
<dbReference type="EMBL" id="RRYP01000454">
    <property type="protein sequence ID" value="TNV87400.1"/>
    <property type="molecule type" value="Genomic_DNA"/>
</dbReference>
<keyword evidence="2" id="KW-1185">Reference proteome</keyword>
<organism evidence="1 2">
    <name type="scientific">Halteria grandinella</name>
    <dbReference type="NCBI Taxonomy" id="5974"/>
    <lineage>
        <taxon>Eukaryota</taxon>
        <taxon>Sar</taxon>
        <taxon>Alveolata</taxon>
        <taxon>Ciliophora</taxon>
        <taxon>Intramacronucleata</taxon>
        <taxon>Spirotrichea</taxon>
        <taxon>Stichotrichia</taxon>
        <taxon>Sporadotrichida</taxon>
        <taxon>Halteriidae</taxon>
        <taxon>Halteria</taxon>
    </lineage>
</organism>
<sequence>MLQSVSQMLPQESVTNFLMAHQCPLVVSLLSLVFACTDQLSIHQRASLLFCSLLHCSQHWESSITMLTTMNNRDRDDSLILFESFVARMYDKDTVRLVKENWQTLTLWHFDMVERIKTQPSSNKSKVFQLGLCVEPVEIPLFMDFANSFIKTPCSSLICNHSETVHSQPLQFEELMSLAYTLRLKTNAPVIDKCREELKKTPLSSWAELIEKTASTVHLSDKGSVQEAINEFASAYGAIGEPFSANLFSASSPLGL</sequence>